<dbReference type="InterPro" id="IPR030392">
    <property type="entry name" value="S74_ICA"/>
</dbReference>
<keyword evidence="1" id="KW-0175">Coiled coil</keyword>
<feature type="coiled-coil region" evidence="1">
    <location>
        <begin position="1280"/>
        <end position="1307"/>
    </location>
</feature>
<dbReference type="Pfam" id="PF06605">
    <property type="entry name" value="Prophage_tail"/>
    <property type="match status" value="1"/>
</dbReference>
<keyword evidence="4" id="KW-1185">Reference proteome</keyword>
<dbReference type="OrthoDB" id="1031347at2"/>
<dbReference type="InterPro" id="IPR010572">
    <property type="entry name" value="Tail_dom"/>
</dbReference>
<gene>
    <name evidence="3" type="ORF">CLV48_102353</name>
</gene>
<dbReference type="PROSITE" id="PS51688">
    <property type="entry name" value="ICA"/>
    <property type="match status" value="1"/>
</dbReference>
<comment type="caution">
    <text evidence="3">The sequence shown here is derived from an EMBL/GenBank/DDBJ whole genome shotgun (WGS) entry which is preliminary data.</text>
</comment>
<dbReference type="RefSeq" id="WP_106566456.1">
    <property type="nucleotide sequence ID" value="NZ_PYGF01000002.1"/>
</dbReference>
<dbReference type="Pfam" id="PF13884">
    <property type="entry name" value="Peptidase_S74"/>
    <property type="match status" value="1"/>
</dbReference>
<sequence>MRTIDLQILRAGITVTTIKVDDTAVYSRQLMGEHRITVEFTVPQPVDIQISDYIVWRGQNFYVNIAPNVVRVSKNRLEYSVIFEALDYSLYNKIIKDEGDSRFSYFGTPEDHLLLLVENLNVYDTGWTVGNVEDIAPTTVQYEDITCREALLNMANTFGLEYVIEGKVISLLKRFEIPSNVTLSYGKGNGLYQLERQRVEDRGVITKLDVWGGSNNLPLDYRGGLRALTIEDRFITQNTALYGIREGVIRFENIFPSRTGIINGINENNPREIIDSSLDFDINDQLLEGTVAKIVFKSGALAGYEFEITEYNDSLKRIRFNPFNDGGVILPNEDSRPEIGDTYTLVDIIMPQSYIDDAESDLLDAAQEFLAVRSFPAVTYSFDCDEKYIRDNNVDIVFGQKIRVLDNPLDLDVNLRVTGISYPISIPSRITATISEEVTFTVQDRLQKQVVENIYEIIRVEREANRNTIVQAERIIRSGTDGYIPRFRDVENRKELVDSAIREVTVGGVKAVEVGEVVNGIWVPRPIYAANFIKNGNGGSGGSGGTGGLITWDNIQNKPENFPTTWSLVANKPDTATRWPSWDEVTNKPVVFNPSGHSIDFHTDVTITSPDNNHYLGWNGSAWVNRSVSWNQLIDRPTIPVVSGTIGRIPRFTGTNTIGDSIMRQDGTQIIIEGDLVVSGFSFAQNFIKNGSGGSGGSGGPGGPVTWDNILNRPENFPSTWSLVANKPDTATRWPFISEVSGLQAALDGKANTNGSNASGTWPISINVFDTRNVVTGPQVGSGRMVRFDFLLNSTDGLNDGGDFHGVMTFQQWSDASGGGTRQLGFTDNNNLWIRGSSSGLSSYGAWKRIWDSVSLSSPVQGSGTTGFIPRFTGSSTIGNSIAFDNGSSFMINSTAGLDGGGVLQVNGVVRASNAFVVNGNDSSVILVGRNFSSGGGPNQFFIEHSFADVQMGNLRGGVKFFSGGIERMRILPNGNVGIGLTSPIARVHTDGEIRSNFMIAPNITTPGTARGSIHIGSTNATANAGGAITFGARDNSGGDTAQAGIYVNSDGSYGTRMRFATTNSYVTGSQIRMSLMEDGRLLLGTTTLLGGGGTLQINGSTNTSNIHDNTGAFNVNLGNGGSEGRGLVAGFSGGSYGGIGYNVRHTSTSGTYIHPLADFASYITFSAGGFLFQGLGSGSAGRTSNLNVLATLGLNGVLTANNFVKSSDRRLKENIVPIINWREAINRINGYSYCKSGEKELGFIAQDVQEVFPELVRKGYNGYYNLDYNGMIPVLWEAVKEEMTEIERLKSRISQLENEVSKLKAAA</sequence>
<organism evidence="3 4">
    <name type="scientific">Cecembia rubra</name>
    <dbReference type="NCBI Taxonomy" id="1485585"/>
    <lineage>
        <taxon>Bacteria</taxon>
        <taxon>Pseudomonadati</taxon>
        <taxon>Bacteroidota</taxon>
        <taxon>Cytophagia</taxon>
        <taxon>Cytophagales</taxon>
        <taxon>Cyclobacteriaceae</taxon>
        <taxon>Cecembia</taxon>
    </lineage>
</organism>
<proteinExistence type="predicted"/>
<evidence type="ECO:0000313" key="4">
    <source>
        <dbReference type="Proteomes" id="UP000240708"/>
    </source>
</evidence>
<evidence type="ECO:0000313" key="3">
    <source>
        <dbReference type="EMBL" id="PSL06536.1"/>
    </source>
</evidence>
<evidence type="ECO:0000256" key="1">
    <source>
        <dbReference type="SAM" id="Coils"/>
    </source>
</evidence>
<name>A0A2P8EAP2_9BACT</name>
<evidence type="ECO:0000259" key="2">
    <source>
        <dbReference type="PROSITE" id="PS51688"/>
    </source>
</evidence>
<accession>A0A2P8EAP2</accession>
<reference evidence="3 4" key="1">
    <citation type="submission" date="2018-03" db="EMBL/GenBank/DDBJ databases">
        <title>Genomic Encyclopedia of Archaeal and Bacterial Type Strains, Phase II (KMG-II): from individual species to whole genera.</title>
        <authorList>
            <person name="Goeker M."/>
        </authorList>
    </citation>
    <scope>NUCLEOTIDE SEQUENCE [LARGE SCALE GENOMIC DNA]</scope>
    <source>
        <strain evidence="3 4">DSM 28057</strain>
    </source>
</reference>
<dbReference type="Proteomes" id="UP000240708">
    <property type="component" value="Unassembled WGS sequence"/>
</dbReference>
<dbReference type="EMBL" id="PYGF01000002">
    <property type="protein sequence ID" value="PSL06536.1"/>
    <property type="molecule type" value="Genomic_DNA"/>
</dbReference>
<feature type="domain" description="Peptidase S74" evidence="2">
    <location>
        <begin position="1208"/>
        <end position="1294"/>
    </location>
</feature>
<protein>
    <submittedName>
        <fullName evidence="3">Endosialidase-like protein</fullName>
    </submittedName>
</protein>